<dbReference type="OrthoDB" id="257751at2"/>
<evidence type="ECO:0000313" key="5">
    <source>
        <dbReference type="Proteomes" id="UP000189733"/>
    </source>
</evidence>
<dbReference type="PANTHER" id="PTHR47363:SF1">
    <property type="entry name" value="GLUCOKINASE"/>
    <property type="match status" value="1"/>
</dbReference>
<evidence type="ECO:0000256" key="2">
    <source>
        <dbReference type="ARBA" id="ARBA00022777"/>
    </source>
</evidence>
<dbReference type="GO" id="GO:0004340">
    <property type="term" value="F:glucokinase activity"/>
    <property type="evidence" value="ECO:0007669"/>
    <property type="project" value="InterPro"/>
</dbReference>
<dbReference type="InterPro" id="IPR043129">
    <property type="entry name" value="ATPase_NBD"/>
</dbReference>
<comment type="similarity">
    <text evidence="3">Belongs to the bacterial glucokinase family.</text>
</comment>
<dbReference type="PANTHER" id="PTHR47363">
    <property type="entry name" value="GLUCOKINASE"/>
    <property type="match status" value="1"/>
</dbReference>
<keyword evidence="5" id="KW-1185">Reference proteome</keyword>
<gene>
    <name evidence="4" type="ORF">SAMN02745702_00548</name>
</gene>
<dbReference type="SUPFAM" id="SSF53067">
    <property type="entry name" value="Actin-like ATPase domain"/>
    <property type="match status" value="1"/>
</dbReference>
<dbReference type="AlphaFoldDB" id="A0A1T4VKG3"/>
<organism evidence="4 5">
    <name type="scientific">Desulfobaculum bizertense DSM 18034</name>
    <dbReference type="NCBI Taxonomy" id="1121442"/>
    <lineage>
        <taxon>Bacteria</taxon>
        <taxon>Pseudomonadati</taxon>
        <taxon>Thermodesulfobacteriota</taxon>
        <taxon>Desulfovibrionia</taxon>
        <taxon>Desulfovibrionales</taxon>
        <taxon>Desulfovibrionaceae</taxon>
        <taxon>Desulfobaculum</taxon>
    </lineage>
</organism>
<dbReference type="Gene3D" id="3.30.420.40">
    <property type="match status" value="1"/>
</dbReference>
<dbReference type="RefSeq" id="WP_078683840.1">
    <property type="nucleotide sequence ID" value="NZ_FUYA01000001.1"/>
</dbReference>
<dbReference type="GO" id="GO:0005524">
    <property type="term" value="F:ATP binding"/>
    <property type="evidence" value="ECO:0007669"/>
    <property type="project" value="InterPro"/>
</dbReference>
<dbReference type="EMBL" id="FUYA01000001">
    <property type="protein sequence ID" value="SKA65452.1"/>
    <property type="molecule type" value="Genomic_DNA"/>
</dbReference>
<dbReference type="STRING" id="1121442.SAMN02745702_00548"/>
<sequence>MHSVLAVDIGGTNSRFAAFTVNAYGVLEQGETLWLETRRFASFQALMQGVRDANFALSPHDADCVGLAVAGPVQREGRYSNPSNIPWDIDLVHRDAELLRDYVLLNDFTAQAYACLTPALSDALQVLPGRIVPRATRAVVGAGTGLGKAALVPDESDVFHVMPTEGGHAVFPFISRDEFEFMDFVMQRTGRQQVIGDLVVSGPGLSLVHEYLTGERLAPSEVAEGLLPQSRTLAWAARFYGRACRNFVLNTLALGGLYIAGGVAAKTPQLVTCPAFRSAFHWSETHGEMLEEIPVWLNANEHSGLWGAAFAALRYLGVEQGAGWTKA</sequence>
<keyword evidence="1" id="KW-0808">Transferase</keyword>
<proteinExistence type="inferred from homology"/>
<evidence type="ECO:0000256" key="3">
    <source>
        <dbReference type="RuleBase" id="RU004046"/>
    </source>
</evidence>
<name>A0A1T4VKG3_9BACT</name>
<evidence type="ECO:0000313" key="4">
    <source>
        <dbReference type="EMBL" id="SKA65452.1"/>
    </source>
</evidence>
<reference evidence="4 5" key="1">
    <citation type="submission" date="2017-02" db="EMBL/GenBank/DDBJ databases">
        <authorList>
            <person name="Peterson S.W."/>
        </authorList>
    </citation>
    <scope>NUCLEOTIDE SEQUENCE [LARGE SCALE GENOMIC DNA]</scope>
    <source>
        <strain evidence="4 5">DSM 18034</strain>
    </source>
</reference>
<accession>A0A1T4VKG3</accession>
<dbReference type="GO" id="GO:0006096">
    <property type="term" value="P:glycolytic process"/>
    <property type="evidence" value="ECO:0007669"/>
    <property type="project" value="InterPro"/>
</dbReference>
<dbReference type="InterPro" id="IPR003836">
    <property type="entry name" value="Glucokinase"/>
</dbReference>
<dbReference type="Proteomes" id="UP000189733">
    <property type="component" value="Unassembled WGS sequence"/>
</dbReference>
<protein>
    <submittedName>
        <fullName evidence="4">Glucokinase</fullName>
    </submittedName>
</protein>
<keyword evidence="2 4" id="KW-0418">Kinase</keyword>
<dbReference type="CDD" id="cd24008">
    <property type="entry name" value="ASKHA_NBD_GLK"/>
    <property type="match status" value="1"/>
</dbReference>
<evidence type="ECO:0000256" key="1">
    <source>
        <dbReference type="ARBA" id="ARBA00022679"/>
    </source>
</evidence>
<dbReference type="Gene3D" id="3.40.367.20">
    <property type="match status" value="1"/>
</dbReference>
<dbReference type="Pfam" id="PF02685">
    <property type="entry name" value="Glucokinase"/>
    <property type="match status" value="1"/>
</dbReference>
<dbReference type="GO" id="GO:0005536">
    <property type="term" value="F:D-glucose binding"/>
    <property type="evidence" value="ECO:0007669"/>
    <property type="project" value="InterPro"/>
</dbReference>